<dbReference type="AlphaFoldDB" id="A0A9E7U6U8"/>
<dbReference type="KEGG" id="ssai:N0B31_11395"/>
<keyword evidence="4" id="KW-1185">Reference proteome</keyword>
<evidence type="ECO:0000313" key="3">
    <source>
        <dbReference type="EMBL" id="UWM52756.1"/>
    </source>
</evidence>
<evidence type="ECO:0000256" key="1">
    <source>
        <dbReference type="SAM" id="Phobius"/>
    </source>
</evidence>
<sequence>MNDAQEVAALLDERPDLEAPLEAALQADAGAQSWTFDDLSVDSGRFGELVSRGVITKTDGGYQLANPQAVERALAGETSGAGEKRGESTSALSEVGLSRPTLPDRRLVFALGGALAFLVLLRVVFSFSAVFRDGAVVLSSNDPYYYRYWVEQLLANPDLTPSSLPWQVVKGEPLYVVTMWAIAAVLGGGATTTGWLLAWYPVVSALLSGVLVYLLTVTVTEDRRVGIASVLMLAVIAGHALRTSLGFPDHHAFDYPWLGLTALSLAVVVVRERGQWGRAVLGVLGLGLGVSGQVLAWDAGPLLIGAAGLAIAAMSIAWVHTDESPLVRGLPILVGTGIAAGVTWLVHTELGWHTNVVASAPALLLAGSAGVLLVTEAVFRLRPDARLATVAVGVAGGAGLAGVAFGLPEAWSTLQSRVEGSLLRSDQIAEVQGLFGDSVGWLLLFGFVLVLAIPYLLWGTRRALSEPVWAVPAVYAWWFLGLSVLQIRFVGEFASFIALFAGLGFVHLAERLEVARRPRPFDRTVDGAQLVLPNRQQAGTLLALFVLVGGLGLLQVPLKTSQITTPTEMYETTAWMEEQADQPGWEGPNYVFSEWGHNRMHNYFVNGESRSYGFARANYVAFLNSSNSTRWYEQLRGRVGFVVYDTEFDDMRSGSIAERLAANGSQTTNGSGLAHYRVVYASEDGQYRVVELVPGATLMGKAAPDTTVKVSTQVEFRNGTSQYVREIQTTTNGSYQVTVPYTGTYSVNGARATITEASIRNGSLVSVPES</sequence>
<protein>
    <recommendedName>
        <fullName evidence="2">Archaeal glycosylation protein B peripheral domain-containing protein</fullName>
    </recommendedName>
</protein>
<accession>A0A9E7U6U8</accession>
<evidence type="ECO:0000313" key="4">
    <source>
        <dbReference type="Proteomes" id="UP001057580"/>
    </source>
</evidence>
<keyword evidence="1" id="KW-1133">Transmembrane helix</keyword>
<feature type="transmembrane region" description="Helical" evidence="1">
    <location>
        <begin position="439"/>
        <end position="457"/>
    </location>
</feature>
<dbReference type="EMBL" id="CP104003">
    <property type="protein sequence ID" value="UWM52756.1"/>
    <property type="molecule type" value="Genomic_DNA"/>
</dbReference>
<feature type="domain" description="Archaeal glycosylation protein B peripheral" evidence="2">
    <location>
        <begin position="695"/>
        <end position="756"/>
    </location>
</feature>
<feature type="transmembrane region" description="Helical" evidence="1">
    <location>
        <begin position="107"/>
        <end position="131"/>
    </location>
</feature>
<keyword evidence="1" id="KW-0812">Transmembrane</keyword>
<feature type="transmembrane region" description="Helical" evidence="1">
    <location>
        <begin position="326"/>
        <end position="346"/>
    </location>
</feature>
<dbReference type="GeneID" id="74943035"/>
<organism evidence="3 4">
    <name type="scientific">Salinirubellus salinus</name>
    <dbReference type="NCBI Taxonomy" id="1364945"/>
    <lineage>
        <taxon>Archaea</taxon>
        <taxon>Methanobacteriati</taxon>
        <taxon>Methanobacteriota</taxon>
        <taxon>Stenosarchaea group</taxon>
        <taxon>Halobacteria</taxon>
        <taxon>Halobacteriales</taxon>
        <taxon>Natronomonadaceae</taxon>
        <taxon>Salinirubellus</taxon>
    </lineage>
</organism>
<feature type="transmembrane region" description="Helical" evidence="1">
    <location>
        <begin position="253"/>
        <end position="270"/>
    </location>
</feature>
<reference evidence="3" key="1">
    <citation type="submission" date="2022-09" db="EMBL/GenBank/DDBJ databases">
        <title>Diverse halophilic archaea isolated from saline environments.</title>
        <authorList>
            <person name="Cui H.-L."/>
        </authorList>
    </citation>
    <scope>NUCLEOTIDE SEQUENCE</scope>
    <source>
        <strain evidence="3">ZS-35-S2</strain>
    </source>
</reference>
<evidence type="ECO:0000259" key="2">
    <source>
        <dbReference type="Pfam" id="PF18079"/>
    </source>
</evidence>
<name>A0A9E7U6U8_9EURY</name>
<feature type="transmembrane region" description="Helical" evidence="1">
    <location>
        <begin position="225"/>
        <end position="241"/>
    </location>
</feature>
<feature type="transmembrane region" description="Helical" evidence="1">
    <location>
        <begin position="277"/>
        <end position="296"/>
    </location>
</feature>
<dbReference type="RefSeq" id="WP_260591751.1">
    <property type="nucleotide sequence ID" value="NZ_CP104003.1"/>
</dbReference>
<feature type="transmembrane region" description="Helical" evidence="1">
    <location>
        <begin position="352"/>
        <end position="375"/>
    </location>
</feature>
<proteinExistence type="predicted"/>
<dbReference type="Pfam" id="PF18079">
    <property type="entry name" value="AglB_L1"/>
    <property type="match status" value="1"/>
</dbReference>
<dbReference type="InterPro" id="IPR041154">
    <property type="entry name" value="AglB_P1"/>
</dbReference>
<feature type="transmembrane region" description="Helical" evidence="1">
    <location>
        <begin position="469"/>
        <end position="487"/>
    </location>
</feature>
<keyword evidence="1" id="KW-0472">Membrane</keyword>
<feature type="transmembrane region" description="Helical" evidence="1">
    <location>
        <begin position="302"/>
        <end position="319"/>
    </location>
</feature>
<feature type="transmembrane region" description="Helical" evidence="1">
    <location>
        <begin position="198"/>
        <end position="218"/>
    </location>
</feature>
<gene>
    <name evidence="3" type="ORF">N0B31_11395</name>
</gene>
<dbReference type="Proteomes" id="UP001057580">
    <property type="component" value="Chromosome"/>
</dbReference>
<feature type="transmembrane region" description="Helical" evidence="1">
    <location>
        <begin position="387"/>
        <end position="407"/>
    </location>
</feature>